<gene>
    <name evidence="2" type="ordered locus">Tcur_4106</name>
</gene>
<dbReference type="RefSeq" id="WP_012854418.1">
    <property type="nucleotide sequence ID" value="NC_013510.1"/>
</dbReference>
<dbReference type="Pfam" id="PF01066">
    <property type="entry name" value="CDP-OH_P_transf"/>
    <property type="match status" value="1"/>
</dbReference>
<accession>D1AF90</accession>
<protein>
    <submittedName>
        <fullName evidence="2">CDP-alcohol phosphatidyltransferase</fullName>
    </submittedName>
</protein>
<dbReference type="GO" id="GO:0016780">
    <property type="term" value="F:phosphotransferase activity, for other substituted phosphate groups"/>
    <property type="evidence" value="ECO:0007669"/>
    <property type="project" value="InterPro"/>
</dbReference>
<organism evidence="2 3">
    <name type="scientific">Thermomonospora curvata (strain ATCC 19995 / DSM 43183 / JCM 3096 / KCTC 9072 / NBRC 15933 / NCIMB 10081 / Henssen B9)</name>
    <dbReference type="NCBI Taxonomy" id="471852"/>
    <lineage>
        <taxon>Bacteria</taxon>
        <taxon>Bacillati</taxon>
        <taxon>Actinomycetota</taxon>
        <taxon>Actinomycetes</taxon>
        <taxon>Streptosporangiales</taxon>
        <taxon>Thermomonosporaceae</taxon>
        <taxon>Thermomonospora</taxon>
    </lineage>
</organism>
<reference evidence="2 3" key="1">
    <citation type="journal article" date="2011" name="Stand. Genomic Sci.">
        <title>Complete genome sequence of Thermomonospora curvata type strain (B9).</title>
        <authorList>
            <person name="Chertkov O."/>
            <person name="Sikorski J."/>
            <person name="Nolan M."/>
            <person name="Lapidus A."/>
            <person name="Lucas S."/>
            <person name="Del Rio T.G."/>
            <person name="Tice H."/>
            <person name="Cheng J.F."/>
            <person name="Goodwin L."/>
            <person name="Pitluck S."/>
            <person name="Liolios K."/>
            <person name="Ivanova N."/>
            <person name="Mavromatis K."/>
            <person name="Mikhailova N."/>
            <person name="Ovchinnikova G."/>
            <person name="Pati A."/>
            <person name="Chen A."/>
            <person name="Palaniappan K."/>
            <person name="Djao O.D."/>
            <person name="Land M."/>
            <person name="Hauser L."/>
            <person name="Chang Y.J."/>
            <person name="Jeffries C.D."/>
            <person name="Brettin T."/>
            <person name="Han C."/>
            <person name="Detter J.C."/>
            <person name="Rohde M."/>
            <person name="Goker M."/>
            <person name="Woyke T."/>
            <person name="Bristow J."/>
            <person name="Eisen J.A."/>
            <person name="Markowitz V."/>
            <person name="Hugenholtz P."/>
            <person name="Klenk H.P."/>
            <person name="Kyrpides N.C."/>
        </authorList>
    </citation>
    <scope>NUCLEOTIDE SEQUENCE [LARGE SCALE GENOMIC DNA]</scope>
    <source>
        <strain evidence="3">ATCC 19995 / DSM 43183 / JCM 3096 / KCTC 9072 / NBRC 15933 / NCIMB 10081 / Henssen B9</strain>
    </source>
</reference>
<dbReference type="GO" id="GO:0016020">
    <property type="term" value="C:membrane"/>
    <property type="evidence" value="ECO:0007669"/>
    <property type="project" value="InterPro"/>
</dbReference>
<dbReference type="eggNOG" id="COG0558">
    <property type="taxonomic scope" value="Bacteria"/>
</dbReference>
<keyword evidence="1" id="KW-1133">Transmembrane helix</keyword>
<evidence type="ECO:0000256" key="1">
    <source>
        <dbReference type="SAM" id="Phobius"/>
    </source>
</evidence>
<dbReference type="Proteomes" id="UP000001918">
    <property type="component" value="Chromosome"/>
</dbReference>
<feature type="transmembrane region" description="Helical" evidence="1">
    <location>
        <begin position="65"/>
        <end position="82"/>
    </location>
</feature>
<dbReference type="InterPro" id="IPR000462">
    <property type="entry name" value="CDP-OH_P_trans"/>
</dbReference>
<feature type="transmembrane region" description="Helical" evidence="1">
    <location>
        <begin position="88"/>
        <end position="106"/>
    </location>
</feature>
<dbReference type="GO" id="GO:0008654">
    <property type="term" value="P:phospholipid biosynthetic process"/>
    <property type="evidence" value="ECO:0007669"/>
    <property type="project" value="InterPro"/>
</dbReference>
<evidence type="ECO:0000313" key="3">
    <source>
        <dbReference type="Proteomes" id="UP000001918"/>
    </source>
</evidence>
<dbReference type="HOGENOM" id="CLU_1124019_0_0_11"/>
<evidence type="ECO:0000313" key="2">
    <source>
        <dbReference type="EMBL" id="ACY99634.1"/>
    </source>
</evidence>
<dbReference type="InterPro" id="IPR043130">
    <property type="entry name" value="CDP-OH_PTrfase_TM_dom"/>
</dbReference>
<feature type="transmembrane region" description="Helical" evidence="1">
    <location>
        <begin position="246"/>
        <end position="268"/>
    </location>
</feature>
<dbReference type="OrthoDB" id="7857679at2"/>
<dbReference type="Gene3D" id="1.20.120.1760">
    <property type="match status" value="1"/>
</dbReference>
<keyword evidence="1" id="KW-0472">Membrane</keyword>
<dbReference type="EMBL" id="CP001738">
    <property type="protein sequence ID" value="ACY99634.1"/>
    <property type="molecule type" value="Genomic_DNA"/>
</dbReference>
<keyword evidence="1" id="KW-0812">Transmembrane</keyword>
<keyword evidence="3" id="KW-1185">Reference proteome</keyword>
<sequence length="273" mass="28744">MSAPTEAEVRSRRTATVADVRAHGQPPGLKERRNEEHWAGRLYMRSLSPYVSWAALRMGFSPNHLTYLMMLVGVAAGVVVSLPGHPLWAALAGALLVQVYLLLDCVDGEVARYLQRTSATGVYLDRIGHYLAEAALLVGLGARAQGEWASGGYLELGLVAALGAVLIKAETDNVVVARAKSGLPVVPALGERALRPRSTGLALARQAASAAGVHRIIGAVELSLLIALTGVLDVLIGGHTPVTTRVLTGLVAAVAVVQTLLHLISVVASRRLR</sequence>
<dbReference type="AlphaFoldDB" id="D1AF90"/>
<name>D1AF90_THECD</name>
<proteinExistence type="predicted"/>
<dbReference type="STRING" id="471852.Tcur_4106"/>
<keyword evidence="2" id="KW-0808">Transferase</keyword>
<dbReference type="KEGG" id="tcu:Tcur_4106"/>
<feature type="transmembrane region" description="Helical" evidence="1">
    <location>
        <begin position="222"/>
        <end position="240"/>
    </location>
</feature>